<dbReference type="EMBL" id="LDXT01000080">
    <property type="protein sequence ID" value="KRT55404.1"/>
    <property type="molecule type" value="Genomic_DNA"/>
</dbReference>
<dbReference type="Pfam" id="PF13426">
    <property type="entry name" value="PAS_9"/>
    <property type="match status" value="2"/>
</dbReference>
<dbReference type="InterPro" id="IPR029787">
    <property type="entry name" value="Nucleotide_cyclase"/>
</dbReference>
<dbReference type="SUPFAM" id="SSF55073">
    <property type="entry name" value="Nucleotide cyclase"/>
    <property type="match status" value="1"/>
</dbReference>
<dbReference type="InterPro" id="IPR000014">
    <property type="entry name" value="PAS"/>
</dbReference>
<evidence type="ECO:0000259" key="2">
    <source>
        <dbReference type="PROSITE" id="PS50112"/>
    </source>
</evidence>
<dbReference type="CDD" id="cd00130">
    <property type="entry name" value="PAS"/>
    <property type="match status" value="3"/>
</dbReference>
<dbReference type="PROSITE" id="PS50883">
    <property type="entry name" value="EAL"/>
    <property type="match status" value="1"/>
</dbReference>
<dbReference type="NCBIfam" id="TIGR00254">
    <property type="entry name" value="GGDEF"/>
    <property type="match status" value="1"/>
</dbReference>
<dbReference type="FunFam" id="3.30.70.270:FF:000001">
    <property type="entry name" value="Diguanylate cyclase domain protein"/>
    <property type="match status" value="1"/>
</dbReference>
<dbReference type="Pfam" id="PF13188">
    <property type="entry name" value="PAS_8"/>
    <property type="match status" value="1"/>
</dbReference>
<evidence type="ECO:0000313" key="6">
    <source>
        <dbReference type="EMBL" id="KRT55404.1"/>
    </source>
</evidence>
<dbReference type="Gene3D" id="3.30.70.270">
    <property type="match status" value="1"/>
</dbReference>
<dbReference type="SMART" id="SM00052">
    <property type="entry name" value="EAL"/>
    <property type="match status" value="1"/>
</dbReference>
<dbReference type="CDD" id="cd01948">
    <property type="entry name" value="EAL"/>
    <property type="match status" value="1"/>
</dbReference>
<dbReference type="AlphaFoldDB" id="A0A0T5YXW2"/>
<dbReference type="RefSeq" id="WP_060528488.1">
    <property type="nucleotide sequence ID" value="NZ_KQ557133.1"/>
</dbReference>
<gene>
    <name evidence="6" type="ORF">Ga0074115_11766</name>
</gene>
<dbReference type="Gene3D" id="3.20.20.450">
    <property type="entry name" value="EAL domain"/>
    <property type="match status" value="1"/>
</dbReference>
<dbReference type="InterPro" id="IPR000700">
    <property type="entry name" value="PAS-assoc_C"/>
</dbReference>
<dbReference type="PROSITE" id="PS50887">
    <property type="entry name" value="GGDEF"/>
    <property type="match status" value="1"/>
</dbReference>
<accession>A0A0T5YXW2</accession>
<dbReference type="InterPro" id="IPR001610">
    <property type="entry name" value="PAC"/>
</dbReference>
<dbReference type="PIRSF" id="PIRSF005925">
    <property type="entry name" value="Dos"/>
    <property type="match status" value="1"/>
</dbReference>
<evidence type="ECO:0000313" key="7">
    <source>
        <dbReference type="Proteomes" id="UP000051634"/>
    </source>
</evidence>
<dbReference type="SUPFAM" id="SSF55785">
    <property type="entry name" value="PYP-like sensor domain (PAS domain)"/>
    <property type="match status" value="4"/>
</dbReference>
<dbReference type="PROSITE" id="PS50113">
    <property type="entry name" value="PAC"/>
    <property type="match status" value="3"/>
</dbReference>
<dbReference type="SUPFAM" id="SSF141868">
    <property type="entry name" value="EAL domain-like"/>
    <property type="match status" value="1"/>
</dbReference>
<evidence type="ECO:0000256" key="1">
    <source>
        <dbReference type="ARBA" id="ARBA00001946"/>
    </source>
</evidence>
<dbReference type="Gene3D" id="3.30.450.20">
    <property type="entry name" value="PAS domain"/>
    <property type="match status" value="4"/>
</dbReference>
<comment type="cofactor">
    <cofactor evidence="1">
        <name>Mg(2+)</name>
        <dbReference type="ChEBI" id="CHEBI:18420"/>
    </cofactor>
</comment>
<sequence length="929" mass="104809">MTPPTQECTSSHDAPFLDFQRLFEQAPLPYQLLDGKGNVLAVNQAWLNTLGYQRDEVVGRWFGDFLHADDSALFRTHFAKFKQNGQTHQTELRMRHKDGSERLVTFEGRIASTPQGQLQSYCIFTDITKQHAILQALQESQQRFQHFMDLIPAQAFIRDAQGRYLYGNRAWQAQFELPLEQLLGMTDRDLYPLPTAIEFERTDRQALQQSEPLRTEQLGIGADHQPHAWRVCKFPIQGQDGNGCLGGLLFDITAEKESAVRLQLFRDLLDQSMEAILVLAYEDGRLIDVNVRTCHYTGHSNEQILTLRLPQISTYISDWDQFREQITHAGSLYFLDRLRCHDGNLLDVEVYATQVDLDQSRYIIATARDITERKATDEKLRQAAAVFESTAEGVMICDPQDRIVAVNRAFTEITGYSFEEMVGQKPSILSSGLHDDEFFQQIRSALHNSGRWQGEIWNRRMNGESFPEWLTISEVRDPNGELTHYVSVFSDITTVKQAQQKLEHLAQHDPLTGLPNRLLIDEMLEHAIGGSRREDKRSAVMFLDLDGFKTINDSLGHRVGDRVLQKVADRLRRALRGPDMVARLGGDEFLVVIERLDQQADVAIIAEKLLAQFREAFPVEGRELFITASIGISLFPGDGATAADLIQHADSAMYRAKESGRNAYQFYETALTTNAQRHLDTASQLRHAIARKQFVVHYQPQFDLLSGALSGMEALVRWQQTDSRLVGPGEFITIAEQSGLIGEIGAQVMQQACHQAARWLKAGARFERIAINLSAIQITRGNLQLQVKQCLQQTGLPPENLELEITESLFIDASEAILEQINALRALGITFSIDDFGTGYSSLAYLKRLPVERLKIDQSFIRDIPSDPGNAAIASAVIGIGQSLGLRVIAEGIETEQQRLFLLQHNCPYGQGYLLGRPVPTEQFAKQFL</sequence>
<dbReference type="SMART" id="SM00091">
    <property type="entry name" value="PAS"/>
    <property type="match status" value="4"/>
</dbReference>
<feature type="domain" description="PAC" evidence="3">
    <location>
        <begin position="328"/>
        <end position="382"/>
    </location>
</feature>
<feature type="domain" description="PAS" evidence="2">
    <location>
        <begin position="19"/>
        <end position="85"/>
    </location>
</feature>
<proteinExistence type="predicted"/>
<feature type="domain" description="PAC" evidence="3">
    <location>
        <begin position="88"/>
        <end position="139"/>
    </location>
</feature>
<dbReference type="InterPro" id="IPR013656">
    <property type="entry name" value="PAS_4"/>
</dbReference>
<dbReference type="PANTHER" id="PTHR44757:SF2">
    <property type="entry name" value="BIOFILM ARCHITECTURE MAINTENANCE PROTEIN MBAA"/>
    <property type="match status" value="1"/>
</dbReference>
<comment type="caution">
    <text evidence="6">The sequence shown here is derived from an EMBL/GenBank/DDBJ whole genome shotgun (WGS) entry which is preliminary data.</text>
</comment>
<organism evidence="6 7">
    <name type="scientific">endosymbiont of Ridgeia piscesae</name>
    <dbReference type="NCBI Taxonomy" id="54398"/>
    <lineage>
        <taxon>Bacteria</taxon>
        <taxon>Pseudomonadati</taxon>
        <taxon>Pseudomonadota</taxon>
        <taxon>Gammaproteobacteria</taxon>
        <taxon>sulfur-oxidizing symbionts</taxon>
    </lineage>
</organism>
<dbReference type="PROSITE" id="PS50112">
    <property type="entry name" value="PAS"/>
    <property type="match status" value="2"/>
</dbReference>
<dbReference type="InterPro" id="IPR001633">
    <property type="entry name" value="EAL_dom"/>
</dbReference>
<dbReference type="Pfam" id="PF00990">
    <property type="entry name" value="GGDEF"/>
    <property type="match status" value="1"/>
</dbReference>
<keyword evidence="7" id="KW-1185">Reference proteome</keyword>
<dbReference type="GO" id="GO:0003824">
    <property type="term" value="F:catalytic activity"/>
    <property type="evidence" value="ECO:0007669"/>
    <property type="project" value="UniProtKB-ARBA"/>
</dbReference>
<dbReference type="InterPro" id="IPR043128">
    <property type="entry name" value="Rev_trsase/Diguanyl_cyclase"/>
</dbReference>
<dbReference type="InterPro" id="IPR000160">
    <property type="entry name" value="GGDEF_dom"/>
</dbReference>
<name>A0A0T5YXW2_9GAMM</name>
<dbReference type="NCBIfam" id="TIGR00229">
    <property type="entry name" value="sensory_box"/>
    <property type="match status" value="3"/>
</dbReference>
<dbReference type="CDD" id="cd01949">
    <property type="entry name" value="GGDEF"/>
    <property type="match status" value="1"/>
</dbReference>
<dbReference type="Proteomes" id="UP000051634">
    <property type="component" value="Unassembled WGS sequence"/>
</dbReference>
<dbReference type="InterPro" id="IPR012226">
    <property type="entry name" value="Diguanyl_cyclase/Pdiesterase"/>
</dbReference>
<dbReference type="SMART" id="SM00267">
    <property type="entry name" value="GGDEF"/>
    <property type="match status" value="1"/>
</dbReference>
<dbReference type="OrthoDB" id="9804951at2"/>
<dbReference type="InterPro" id="IPR035919">
    <property type="entry name" value="EAL_sf"/>
</dbReference>
<evidence type="ECO:0000259" key="4">
    <source>
        <dbReference type="PROSITE" id="PS50883"/>
    </source>
</evidence>
<reference evidence="6 7" key="1">
    <citation type="submission" date="2015-11" db="EMBL/GenBank/DDBJ databases">
        <title>The genome of Candidatus Endoriftia persephone in Ridgeia piscesae and population structure of the North Eastern Pacific vestimentiferan symbionts.</title>
        <authorList>
            <person name="Perez M."/>
            <person name="Juniper K.S."/>
        </authorList>
    </citation>
    <scope>NUCLEOTIDE SEQUENCE [LARGE SCALE GENOMIC DNA]</scope>
    <source>
        <strain evidence="6">Ind11</strain>
    </source>
</reference>
<evidence type="ECO:0000259" key="3">
    <source>
        <dbReference type="PROSITE" id="PS50113"/>
    </source>
</evidence>
<protein>
    <submittedName>
        <fullName evidence="6">Periplasmic sensor diguanylate cyclase/phosphodiesterase</fullName>
    </submittedName>
</protein>
<feature type="domain" description="PAC" evidence="3">
    <location>
        <begin position="452"/>
        <end position="504"/>
    </location>
</feature>
<dbReference type="Pfam" id="PF00563">
    <property type="entry name" value="EAL"/>
    <property type="match status" value="1"/>
</dbReference>
<dbReference type="InterPro" id="IPR035965">
    <property type="entry name" value="PAS-like_dom_sf"/>
</dbReference>
<dbReference type="PANTHER" id="PTHR44757">
    <property type="entry name" value="DIGUANYLATE CYCLASE DGCP"/>
    <property type="match status" value="1"/>
</dbReference>
<feature type="domain" description="PAS" evidence="2">
    <location>
        <begin position="379"/>
        <end position="437"/>
    </location>
</feature>
<feature type="domain" description="EAL" evidence="4">
    <location>
        <begin position="678"/>
        <end position="929"/>
    </location>
</feature>
<feature type="domain" description="GGDEF" evidence="5">
    <location>
        <begin position="536"/>
        <end position="669"/>
    </location>
</feature>
<dbReference type="SMART" id="SM00086">
    <property type="entry name" value="PAC"/>
    <property type="match status" value="3"/>
</dbReference>
<dbReference type="InterPro" id="IPR052155">
    <property type="entry name" value="Biofilm_reg_signaling"/>
</dbReference>
<evidence type="ECO:0000259" key="5">
    <source>
        <dbReference type="PROSITE" id="PS50887"/>
    </source>
</evidence>
<dbReference type="Pfam" id="PF08448">
    <property type="entry name" value="PAS_4"/>
    <property type="match status" value="1"/>
</dbReference>